<reference evidence="2" key="1">
    <citation type="journal article" date="2016" name="Nature">
        <title>Genome evolution in the allotetraploid frog Xenopus laevis.</title>
        <authorList>
            <person name="Session A.M."/>
            <person name="Uno Y."/>
            <person name="Kwon T."/>
            <person name="Chapman J.A."/>
            <person name="Toyoda A."/>
            <person name="Takahashi S."/>
            <person name="Fukui A."/>
            <person name="Hikosaka A."/>
            <person name="Suzuki A."/>
            <person name="Kondo M."/>
            <person name="van Heeringen S.J."/>
            <person name="Quigley I."/>
            <person name="Heinz S."/>
            <person name="Ogino H."/>
            <person name="Ochi H."/>
            <person name="Hellsten U."/>
            <person name="Lyons J.B."/>
            <person name="Simakov O."/>
            <person name="Putnam N."/>
            <person name="Stites J."/>
            <person name="Kuroki Y."/>
            <person name="Tanaka T."/>
            <person name="Michiue T."/>
            <person name="Watanabe M."/>
            <person name="Bogdanovic O."/>
            <person name="Lister R."/>
            <person name="Georgiou G."/>
            <person name="Paranjpe S.S."/>
            <person name="van Kruijsbergen I."/>
            <person name="Shu S."/>
            <person name="Carlson J."/>
            <person name="Kinoshita T."/>
            <person name="Ohta Y."/>
            <person name="Mawaribuchi S."/>
            <person name="Jenkins J."/>
            <person name="Grimwood J."/>
            <person name="Schmutz J."/>
            <person name="Mitros T."/>
            <person name="Mozaffari S.V."/>
            <person name="Suzuki Y."/>
            <person name="Haramoto Y."/>
            <person name="Yamamoto T.S."/>
            <person name="Takagi C."/>
            <person name="Heald R."/>
            <person name="Miller K."/>
            <person name="Haudenschild C."/>
            <person name="Kitzman J."/>
            <person name="Nakayama T."/>
            <person name="Izutsu Y."/>
            <person name="Robert J."/>
            <person name="Fortriede J."/>
            <person name="Burns K."/>
            <person name="Lotay V."/>
            <person name="Karimi K."/>
            <person name="Yasuoka Y."/>
            <person name="Dichmann D.S."/>
            <person name="Flajnik M.F."/>
            <person name="Houston D.W."/>
            <person name="Shendure J."/>
            <person name="DuPasquier L."/>
            <person name="Vize P.D."/>
            <person name="Zorn A.M."/>
            <person name="Ito M."/>
            <person name="Marcotte E.M."/>
            <person name="Wallingford J.B."/>
            <person name="Ito Y."/>
            <person name="Asashima M."/>
            <person name="Ueno N."/>
            <person name="Matsuda Y."/>
            <person name="Veenstra G.J."/>
            <person name="Fujiyama A."/>
            <person name="Harland R.M."/>
            <person name="Taira M."/>
            <person name="Rokhsar D.S."/>
        </authorList>
    </citation>
    <scope>NUCLEOTIDE SEQUENCE [LARGE SCALE GENOMIC DNA]</scope>
    <source>
        <strain evidence="2">J</strain>
    </source>
</reference>
<protein>
    <submittedName>
        <fullName evidence="1">Uncharacterized protein</fullName>
    </submittedName>
</protein>
<sequence>MVEWSNDFDANVARRSRTCGGREQPMFARTSSPQNSSLHPYQRCFLCLLSELARSQSHTRMLSLWIHILFYSYD</sequence>
<organism evidence="1 2">
    <name type="scientific">Xenopus laevis</name>
    <name type="common">African clawed frog</name>
    <dbReference type="NCBI Taxonomy" id="8355"/>
    <lineage>
        <taxon>Eukaryota</taxon>
        <taxon>Metazoa</taxon>
        <taxon>Chordata</taxon>
        <taxon>Craniata</taxon>
        <taxon>Vertebrata</taxon>
        <taxon>Euteleostomi</taxon>
        <taxon>Amphibia</taxon>
        <taxon>Batrachia</taxon>
        <taxon>Anura</taxon>
        <taxon>Pipoidea</taxon>
        <taxon>Pipidae</taxon>
        <taxon>Xenopodinae</taxon>
        <taxon>Xenopus</taxon>
        <taxon>Xenopus</taxon>
    </lineage>
</organism>
<dbReference type="EMBL" id="CM004475">
    <property type="protein sequence ID" value="OCT78358.1"/>
    <property type="molecule type" value="Genomic_DNA"/>
</dbReference>
<evidence type="ECO:0000313" key="1">
    <source>
        <dbReference type="EMBL" id="OCT78358.1"/>
    </source>
</evidence>
<evidence type="ECO:0000313" key="2">
    <source>
        <dbReference type="Proteomes" id="UP000694892"/>
    </source>
</evidence>
<gene>
    <name evidence="1" type="ORF">XELAEV_18029467mg</name>
</gene>
<dbReference type="Proteomes" id="UP000694892">
    <property type="component" value="Chromosome 5S"/>
</dbReference>
<name>A0A974CS52_XENLA</name>
<proteinExistence type="predicted"/>
<dbReference type="AlphaFoldDB" id="A0A974CS52"/>
<accession>A0A974CS52</accession>